<keyword evidence="2" id="KW-1185">Reference proteome</keyword>
<evidence type="ECO:0000313" key="1">
    <source>
        <dbReference type="EMBL" id="KAJ8676426.1"/>
    </source>
</evidence>
<sequence>MNDYHKFTCIRFKPYMGEESDYIRITAGNTGCWSSIGRTGGAQNVNLQVPGCVVKKGTIIHELMHAIGFLHEQSRYERDEFVNIAWQNIQWGRENNFAKSPRATTDAYGIGYDYGSVMHYSASAFSRNGRPTIIPRDRGIEKIGQREGFSVKDIQKIRRMYKCSKQSPNGIFVIF</sequence>
<name>A0ACC2P032_9HYME</name>
<gene>
    <name evidence="1" type="ORF">QAD02_012213</name>
</gene>
<dbReference type="EMBL" id="CM056742">
    <property type="protein sequence ID" value="KAJ8676426.1"/>
    <property type="molecule type" value="Genomic_DNA"/>
</dbReference>
<reference evidence="1" key="1">
    <citation type="submission" date="2023-04" db="EMBL/GenBank/DDBJ databases">
        <title>A chromosome-level genome assembly of the parasitoid wasp Eretmocerus hayati.</title>
        <authorList>
            <person name="Zhong Y."/>
            <person name="Liu S."/>
            <person name="Liu Y."/>
        </authorList>
    </citation>
    <scope>NUCLEOTIDE SEQUENCE</scope>
    <source>
        <strain evidence="1">ZJU_SS_LIU_2023</strain>
    </source>
</reference>
<evidence type="ECO:0000313" key="2">
    <source>
        <dbReference type="Proteomes" id="UP001239111"/>
    </source>
</evidence>
<accession>A0ACC2P032</accession>
<proteinExistence type="predicted"/>
<dbReference type="Proteomes" id="UP001239111">
    <property type="component" value="Chromosome 2"/>
</dbReference>
<comment type="caution">
    <text evidence="1">The sequence shown here is derived from an EMBL/GenBank/DDBJ whole genome shotgun (WGS) entry which is preliminary data.</text>
</comment>
<organism evidence="1 2">
    <name type="scientific">Eretmocerus hayati</name>
    <dbReference type="NCBI Taxonomy" id="131215"/>
    <lineage>
        <taxon>Eukaryota</taxon>
        <taxon>Metazoa</taxon>
        <taxon>Ecdysozoa</taxon>
        <taxon>Arthropoda</taxon>
        <taxon>Hexapoda</taxon>
        <taxon>Insecta</taxon>
        <taxon>Pterygota</taxon>
        <taxon>Neoptera</taxon>
        <taxon>Endopterygota</taxon>
        <taxon>Hymenoptera</taxon>
        <taxon>Apocrita</taxon>
        <taxon>Proctotrupomorpha</taxon>
        <taxon>Chalcidoidea</taxon>
        <taxon>Aphelinidae</taxon>
        <taxon>Aphelininae</taxon>
        <taxon>Eretmocerus</taxon>
    </lineage>
</organism>
<protein>
    <submittedName>
        <fullName evidence="1">Uncharacterized protein</fullName>
    </submittedName>
</protein>